<proteinExistence type="predicted"/>
<organism evidence="3 4">
    <name type="scientific">Cirrhinus molitorella</name>
    <name type="common">mud carp</name>
    <dbReference type="NCBI Taxonomy" id="172907"/>
    <lineage>
        <taxon>Eukaryota</taxon>
        <taxon>Metazoa</taxon>
        <taxon>Chordata</taxon>
        <taxon>Craniata</taxon>
        <taxon>Vertebrata</taxon>
        <taxon>Euteleostomi</taxon>
        <taxon>Actinopterygii</taxon>
        <taxon>Neopterygii</taxon>
        <taxon>Teleostei</taxon>
        <taxon>Ostariophysi</taxon>
        <taxon>Cypriniformes</taxon>
        <taxon>Cyprinidae</taxon>
        <taxon>Labeoninae</taxon>
        <taxon>Labeonini</taxon>
        <taxon>Cirrhinus</taxon>
    </lineage>
</organism>
<dbReference type="GO" id="GO:0005886">
    <property type="term" value="C:plasma membrane"/>
    <property type="evidence" value="ECO:0007669"/>
    <property type="project" value="TreeGrafter"/>
</dbReference>
<sequence length="400" mass="43229">MPPSTGLTALLAFPPFLSSGAREQEWRKEVKEAGAVWAEGKETRGGSGSRYFTMEEGQRPTSEIYLPSISLGSADANTLEDHELPIISLSKSSTEMVSGPPQRTELTWYRQNLRKSLSSATCTQRPISLGGPSTGFPVNVCDHEQGSVCSGNSTPETVIWHGGTTRSWSVMEDSPRRSPMQDPLLGQNQIHSGSPCAGQRSLLHSGLLGFPPLVSSVSETRLDSRGTGHCCGSEFRGQNSSCLRLDRPGFNRTVKDATTMTSDHELRDVGVQTLSDSLASPLSHVFPEISLRADHILDTPSEHMCHRTPVKEVEWDAEGMTWEVYGAAVDPEELGLAIQRHLELQIKETAAAAAAAAQTEDSTDNVSSLALQPSRRKKSEGIIRTLRSSACCSNPSTVGD</sequence>
<dbReference type="EMBL" id="JAUYZG010000020">
    <property type="protein sequence ID" value="KAK2876224.1"/>
    <property type="molecule type" value="Genomic_DNA"/>
</dbReference>
<protein>
    <recommendedName>
        <fullName evidence="2">G protein-regulated inducer of neurite outgrowth C-terminal domain-containing protein</fullName>
    </recommendedName>
</protein>
<dbReference type="InterPro" id="IPR026646">
    <property type="entry name" value="GPRIN2-like/GPRIN3"/>
</dbReference>
<comment type="caution">
    <text evidence="3">The sequence shown here is derived from an EMBL/GenBank/DDBJ whole genome shotgun (WGS) entry which is preliminary data.</text>
</comment>
<dbReference type="PANTHER" id="PTHR15718">
    <property type="entry name" value="G PROTEIN-REGULATED INDUCER OF NEURITE OUTGROWTH C-TERMINAL DOMAIN-CONTAINING PROTEIN"/>
    <property type="match status" value="1"/>
</dbReference>
<evidence type="ECO:0000313" key="3">
    <source>
        <dbReference type="EMBL" id="KAK2876224.1"/>
    </source>
</evidence>
<evidence type="ECO:0000313" key="4">
    <source>
        <dbReference type="Proteomes" id="UP001187343"/>
    </source>
</evidence>
<evidence type="ECO:0000256" key="1">
    <source>
        <dbReference type="ARBA" id="ARBA00002358"/>
    </source>
</evidence>
<comment type="function">
    <text evidence="1">May be involved in neurite outgrowth.</text>
</comment>
<gene>
    <name evidence="3" type="ORF">Q8A67_020320</name>
</gene>
<feature type="domain" description="G protein-regulated inducer of neurite outgrowth C-terminal" evidence="2">
    <location>
        <begin position="305"/>
        <end position="397"/>
    </location>
</feature>
<dbReference type="InterPro" id="IPR032745">
    <property type="entry name" value="GRIN_C"/>
</dbReference>
<dbReference type="GO" id="GO:0031175">
    <property type="term" value="P:neuron projection development"/>
    <property type="evidence" value="ECO:0007669"/>
    <property type="project" value="TreeGrafter"/>
</dbReference>
<evidence type="ECO:0000259" key="2">
    <source>
        <dbReference type="Pfam" id="PF15235"/>
    </source>
</evidence>
<reference evidence="3" key="1">
    <citation type="submission" date="2023-08" db="EMBL/GenBank/DDBJ databases">
        <title>Chromosome-level Genome Assembly of mud carp (Cirrhinus molitorella).</title>
        <authorList>
            <person name="Liu H."/>
        </authorList>
    </citation>
    <scope>NUCLEOTIDE SEQUENCE</scope>
    <source>
        <strain evidence="3">Prfri</strain>
        <tissue evidence="3">Muscle</tissue>
    </source>
</reference>
<name>A0AA88PCF8_9TELE</name>
<accession>A0AA88PCF8</accession>
<dbReference type="PANTHER" id="PTHR15718:SF5">
    <property type="entry name" value="G PROTEIN-REGULATED INDUCER OF NEURITE OUTGROWTH 2"/>
    <property type="match status" value="1"/>
</dbReference>
<dbReference type="Proteomes" id="UP001187343">
    <property type="component" value="Unassembled WGS sequence"/>
</dbReference>
<dbReference type="Pfam" id="PF15235">
    <property type="entry name" value="GRIN_C"/>
    <property type="match status" value="1"/>
</dbReference>
<keyword evidence="4" id="KW-1185">Reference proteome</keyword>
<dbReference type="AlphaFoldDB" id="A0AA88PCF8"/>